<dbReference type="EMBL" id="CM010723">
    <property type="protein sequence ID" value="RZC78684.1"/>
    <property type="molecule type" value="Genomic_DNA"/>
</dbReference>
<evidence type="ECO:0000313" key="2">
    <source>
        <dbReference type="EMBL" id="RZC78684.1"/>
    </source>
</evidence>
<protein>
    <submittedName>
        <fullName evidence="2">Uncharacterized protein</fullName>
    </submittedName>
</protein>
<evidence type="ECO:0000313" key="3">
    <source>
        <dbReference type="Proteomes" id="UP000316621"/>
    </source>
</evidence>
<dbReference type="Proteomes" id="UP000316621">
    <property type="component" value="Chromosome 9"/>
</dbReference>
<accession>A0A4Y7KZG4</accession>
<sequence length="122" mass="13831">MIDMVNGNDLLVTWHLEVLLVLLQAFRTMKKKKEKEKVLLMATPQCPWGRAFRVQTNNDEVIGGLDKAVINKKKGEMALGMESWDMDNGENIVDAGKQKKEGSARYMGPTIQNYRSTSFLVQ</sequence>
<dbReference type="Gramene" id="RZC78684">
    <property type="protein sequence ID" value="RZC78684"/>
    <property type="gene ID" value="C5167_002887"/>
</dbReference>
<evidence type="ECO:0000256" key="1">
    <source>
        <dbReference type="SAM" id="Phobius"/>
    </source>
</evidence>
<organism evidence="2 3">
    <name type="scientific">Papaver somniferum</name>
    <name type="common">Opium poppy</name>
    <dbReference type="NCBI Taxonomy" id="3469"/>
    <lineage>
        <taxon>Eukaryota</taxon>
        <taxon>Viridiplantae</taxon>
        <taxon>Streptophyta</taxon>
        <taxon>Embryophyta</taxon>
        <taxon>Tracheophyta</taxon>
        <taxon>Spermatophyta</taxon>
        <taxon>Magnoliopsida</taxon>
        <taxon>Ranunculales</taxon>
        <taxon>Papaveraceae</taxon>
        <taxon>Papaveroideae</taxon>
        <taxon>Papaver</taxon>
    </lineage>
</organism>
<keyword evidence="1" id="KW-0472">Membrane</keyword>
<keyword evidence="3" id="KW-1185">Reference proteome</keyword>
<name>A0A4Y7KZG4_PAPSO</name>
<feature type="transmembrane region" description="Helical" evidence="1">
    <location>
        <begin position="12"/>
        <end position="29"/>
    </location>
</feature>
<gene>
    <name evidence="2" type="ORF">C5167_002887</name>
</gene>
<proteinExistence type="predicted"/>
<keyword evidence="1" id="KW-1133">Transmembrane helix</keyword>
<keyword evidence="1" id="KW-0812">Transmembrane</keyword>
<reference evidence="2 3" key="1">
    <citation type="journal article" date="2018" name="Science">
        <title>The opium poppy genome and morphinan production.</title>
        <authorList>
            <person name="Guo L."/>
            <person name="Winzer T."/>
            <person name="Yang X."/>
            <person name="Li Y."/>
            <person name="Ning Z."/>
            <person name="He Z."/>
            <person name="Teodor R."/>
            <person name="Lu Y."/>
            <person name="Bowser T.A."/>
            <person name="Graham I.A."/>
            <person name="Ye K."/>
        </authorList>
    </citation>
    <scope>NUCLEOTIDE SEQUENCE [LARGE SCALE GENOMIC DNA]</scope>
    <source>
        <strain evidence="3">cv. HN1</strain>
        <tissue evidence="2">Leaves</tissue>
    </source>
</reference>
<dbReference type="AlphaFoldDB" id="A0A4Y7KZG4"/>